<protein>
    <submittedName>
        <fullName evidence="1">Uncharacterized protein</fullName>
    </submittedName>
</protein>
<dbReference type="InParanoid" id="C1EJI8"/>
<dbReference type="AlphaFoldDB" id="C1EJI8"/>
<evidence type="ECO:0000313" key="1">
    <source>
        <dbReference type="EMBL" id="ACO68239.1"/>
    </source>
</evidence>
<dbReference type="GeneID" id="8249914"/>
<name>C1EJI8_MICCC</name>
<proteinExistence type="predicted"/>
<dbReference type="Proteomes" id="UP000002009">
    <property type="component" value="Chromosome 17"/>
</dbReference>
<gene>
    <name evidence="1" type="ORF">MICPUN_109665</name>
</gene>
<accession>C1EJI8</accession>
<keyword evidence="2" id="KW-1185">Reference proteome</keyword>
<sequence>MGAFAVPREIWRKRAGIFDKLQRNEGKSQYLSKLLHDWMFRWALPLNACSRAISEMAV</sequence>
<dbReference type="EMBL" id="CP001335">
    <property type="protein sequence ID" value="ACO68239.1"/>
    <property type="molecule type" value="Genomic_DNA"/>
</dbReference>
<evidence type="ECO:0000313" key="2">
    <source>
        <dbReference type="Proteomes" id="UP000002009"/>
    </source>
</evidence>
<reference evidence="1 2" key="1">
    <citation type="journal article" date="2009" name="Science">
        <title>Green evolution and dynamic adaptations revealed by genomes of the marine picoeukaryotes Micromonas.</title>
        <authorList>
            <person name="Worden A.Z."/>
            <person name="Lee J.H."/>
            <person name="Mock T."/>
            <person name="Rouze P."/>
            <person name="Simmons M.P."/>
            <person name="Aerts A.L."/>
            <person name="Allen A.E."/>
            <person name="Cuvelier M.L."/>
            <person name="Derelle E."/>
            <person name="Everett M.V."/>
            <person name="Foulon E."/>
            <person name="Grimwood J."/>
            <person name="Gundlach H."/>
            <person name="Henrissat B."/>
            <person name="Napoli C."/>
            <person name="McDonald S.M."/>
            <person name="Parker M.S."/>
            <person name="Rombauts S."/>
            <person name="Salamov A."/>
            <person name="Von Dassow P."/>
            <person name="Badger J.H."/>
            <person name="Coutinho P.M."/>
            <person name="Demir E."/>
            <person name="Dubchak I."/>
            <person name="Gentemann C."/>
            <person name="Eikrem W."/>
            <person name="Gready J.E."/>
            <person name="John U."/>
            <person name="Lanier W."/>
            <person name="Lindquist E.A."/>
            <person name="Lucas S."/>
            <person name="Mayer K.F."/>
            <person name="Moreau H."/>
            <person name="Not F."/>
            <person name="Otillar R."/>
            <person name="Panaud O."/>
            <person name="Pangilinan J."/>
            <person name="Paulsen I."/>
            <person name="Piegu B."/>
            <person name="Poliakov A."/>
            <person name="Robbens S."/>
            <person name="Schmutz J."/>
            <person name="Toulza E."/>
            <person name="Wyss T."/>
            <person name="Zelensky A."/>
            <person name="Zhou K."/>
            <person name="Armbrust E.V."/>
            <person name="Bhattacharya D."/>
            <person name="Goodenough U.W."/>
            <person name="Van de Peer Y."/>
            <person name="Grigoriev I.V."/>
        </authorList>
    </citation>
    <scope>NUCLEOTIDE SEQUENCE [LARGE SCALE GENOMIC DNA]</scope>
    <source>
        <strain evidence="2">RCC299 / NOUM17</strain>
    </source>
</reference>
<dbReference type="RefSeq" id="XP_002506981.1">
    <property type="nucleotide sequence ID" value="XM_002506935.1"/>
</dbReference>
<dbReference type="KEGG" id="mis:MICPUN_109665"/>
<organism evidence="1 2">
    <name type="scientific">Micromonas commoda (strain RCC299 / NOUM17 / CCMP2709)</name>
    <name type="common">Picoplanktonic green alga</name>
    <dbReference type="NCBI Taxonomy" id="296587"/>
    <lineage>
        <taxon>Eukaryota</taxon>
        <taxon>Viridiplantae</taxon>
        <taxon>Chlorophyta</taxon>
        <taxon>Mamiellophyceae</taxon>
        <taxon>Mamiellales</taxon>
        <taxon>Mamiellaceae</taxon>
        <taxon>Micromonas</taxon>
    </lineage>
</organism>